<keyword evidence="3" id="KW-1185">Reference proteome</keyword>
<evidence type="ECO:0000313" key="3">
    <source>
        <dbReference type="Proteomes" id="UP000799444"/>
    </source>
</evidence>
<comment type="caution">
    <text evidence="2">The sequence shown here is derived from an EMBL/GenBank/DDBJ whole genome shotgun (WGS) entry which is preliminary data.</text>
</comment>
<accession>A0A9P4QUG2</accession>
<protein>
    <submittedName>
        <fullName evidence="2">Uncharacterized protein</fullName>
    </submittedName>
</protein>
<feature type="compositionally biased region" description="Low complexity" evidence="1">
    <location>
        <begin position="61"/>
        <end position="76"/>
    </location>
</feature>
<evidence type="ECO:0000313" key="2">
    <source>
        <dbReference type="EMBL" id="KAF2731543.1"/>
    </source>
</evidence>
<dbReference type="OrthoDB" id="3797376at2759"/>
<name>A0A9P4QUG2_9PLEO</name>
<dbReference type="AlphaFoldDB" id="A0A9P4QUG2"/>
<feature type="region of interest" description="Disordered" evidence="1">
    <location>
        <begin position="1"/>
        <end position="87"/>
    </location>
</feature>
<dbReference type="EMBL" id="ML996193">
    <property type="protein sequence ID" value="KAF2731543.1"/>
    <property type="molecule type" value="Genomic_DNA"/>
</dbReference>
<proteinExistence type="predicted"/>
<feature type="region of interest" description="Disordered" evidence="1">
    <location>
        <begin position="147"/>
        <end position="169"/>
    </location>
</feature>
<feature type="compositionally biased region" description="Polar residues" evidence="1">
    <location>
        <begin position="155"/>
        <end position="168"/>
    </location>
</feature>
<reference evidence="2" key="1">
    <citation type="journal article" date="2020" name="Stud. Mycol.">
        <title>101 Dothideomycetes genomes: a test case for predicting lifestyles and emergence of pathogens.</title>
        <authorList>
            <person name="Haridas S."/>
            <person name="Albert R."/>
            <person name="Binder M."/>
            <person name="Bloem J."/>
            <person name="Labutti K."/>
            <person name="Salamov A."/>
            <person name="Andreopoulos B."/>
            <person name="Baker S."/>
            <person name="Barry K."/>
            <person name="Bills G."/>
            <person name="Bluhm B."/>
            <person name="Cannon C."/>
            <person name="Castanera R."/>
            <person name="Culley D."/>
            <person name="Daum C."/>
            <person name="Ezra D."/>
            <person name="Gonzalez J."/>
            <person name="Henrissat B."/>
            <person name="Kuo A."/>
            <person name="Liang C."/>
            <person name="Lipzen A."/>
            <person name="Lutzoni F."/>
            <person name="Magnuson J."/>
            <person name="Mondo S."/>
            <person name="Nolan M."/>
            <person name="Ohm R."/>
            <person name="Pangilinan J."/>
            <person name="Park H.-J."/>
            <person name="Ramirez L."/>
            <person name="Alfaro M."/>
            <person name="Sun H."/>
            <person name="Tritt A."/>
            <person name="Yoshinaga Y."/>
            <person name="Zwiers L.-H."/>
            <person name="Turgeon B."/>
            <person name="Goodwin S."/>
            <person name="Spatafora J."/>
            <person name="Crous P."/>
            <person name="Grigoriev I."/>
        </authorList>
    </citation>
    <scope>NUCLEOTIDE SEQUENCE</scope>
    <source>
        <strain evidence="2">CBS 125425</strain>
    </source>
</reference>
<organism evidence="2 3">
    <name type="scientific">Polyplosphaeria fusca</name>
    <dbReference type="NCBI Taxonomy" id="682080"/>
    <lineage>
        <taxon>Eukaryota</taxon>
        <taxon>Fungi</taxon>
        <taxon>Dikarya</taxon>
        <taxon>Ascomycota</taxon>
        <taxon>Pezizomycotina</taxon>
        <taxon>Dothideomycetes</taxon>
        <taxon>Pleosporomycetidae</taxon>
        <taxon>Pleosporales</taxon>
        <taxon>Tetraplosphaeriaceae</taxon>
        <taxon>Polyplosphaeria</taxon>
    </lineage>
</organism>
<sequence length="252" mass="27703">MASTPRRVPTTPPSPSQPVAAPKSRIRKPSAKVLEAQQSLRTRTATRRSAQDDEHTTAVRAAQPSAQPAEQAGSQPYRDDSTAEPQSSVIESIRNDLADIRIEQQRFQTQYADLQEVVSSLRTQLDILSTTPSIARPPQAQAWASVASSRGVEGPNTTPPRTTSSGNANKECRQLVIDVSRVDEQTAERVATTEAAKQIIQQGIGNVERLAGAIIKDFRVWRAHDNANVIKFSVERDKEAAFRQTTTEWLEP</sequence>
<gene>
    <name evidence="2" type="ORF">EJ04DRAFT_566732</name>
</gene>
<evidence type="ECO:0000256" key="1">
    <source>
        <dbReference type="SAM" id="MobiDB-lite"/>
    </source>
</evidence>
<dbReference type="Proteomes" id="UP000799444">
    <property type="component" value="Unassembled WGS sequence"/>
</dbReference>